<dbReference type="EMBL" id="QZFU01000036">
    <property type="protein sequence ID" value="RJO70789.1"/>
    <property type="molecule type" value="Genomic_DNA"/>
</dbReference>
<sequence>MCGRRARASARCAPRNRSPRSSPPSAPNTRPPWPTCGFRNRCPHPNKRRVRQDLHPIQWRFVMAAETTVVEYLRRGMLEVPDRVAIICGDRTLTYAELGRSAAGLARRLAGSGIEGRVVAVVMPNGPELSVAIFAAWLAGAQVALINPLFTDRESRLLLQRSEATVVLTSSAGAGQAAEALGLEVIQVGESALESWRHDETLTICADQVPAPDRLATMMFTGGTTGVPKGVDHTHRTLMGTVLGMESSWPTRPGREVWLNVAPSFHIWGLLMGILNPVFGQATVVLSQGFKPDAVAAAIRDHGVTVFGGGPAEIYAGLLSSPHTTRAAMSTLRVCPGGGSRFSAALHERWLARTGVEIREAYGMTELAPIACNRWDLPTRAGSVGLPAVGVEIRVVDPEEHARRAAVGESGEIQVRAAHMTIGYHHPEPGDGAFVDGWLNTGDIGYLDADGYLFIVDRKKDMIIVGGFNVYPREIDETLCKYPGITEAATVGVPDDRRGERPVSFIVTEPEVDSSALADYCTQNLAHYKQPREIRVLAQLPKTPANKVDRLTLRRMATDG</sequence>
<proteinExistence type="predicted"/>
<dbReference type="Pfam" id="PF00501">
    <property type="entry name" value="AMP-binding"/>
    <property type="match status" value="1"/>
</dbReference>
<feature type="compositionally biased region" description="Pro residues" evidence="1">
    <location>
        <begin position="21"/>
        <end position="34"/>
    </location>
</feature>
<dbReference type="AlphaFoldDB" id="A0A3A4KEA4"/>
<keyword evidence="5" id="KW-1185">Reference proteome</keyword>
<feature type="compositionally biased region" description="Low complexity" evidence="1">
    <location>
        <begin position="9"/>
        <end position="20"/>
    </location>
</feature>
<dbReference type="Proteomes" id="UP000266677">
    <property type="component" value="Unassembled WGS sequence"/>
</dbReference>
<dbReference type="InterPro" id="IPR045851">
    <property type="entry name" value="AMP-bd_C_sf"/>
</dbReference>
<gene>
    <name evidence="4" type="ORF">D5S18_26705</name>
</gene>
<accession>A0A3A4KEA4</accession>
<dbReference type="SUPFAM" id="SSF56801">
    <property type="entry name" value="Acetyl-CoA synthetase-like"/>
    <property type="match status" value="1"/>
</dbReference>
<evidence type="ECO:0000259" key="2">
    <source>
        <dbReference type="Pfam" id="PF00501"/>
    </source>
</evidence>
<dbReference type="Gene3D" id="3.30.300.30">
    <property type="match status" value="1"/>
</dbReference>
<dbReference type="Pfam" id="PF13193">
    <property type="entry name" value="AMP-binding_C"/>
    <property type="match status" value="1"/>
</dbReference>
<comment type="caution">
    <text evidence="4">The sequence shown here is derived from an EMBL/GenBank/DDBJ whole genome shotgun (WGS) entry which is preliminary data.</text>
</comment>
<evidence type="ECO:0008006" key="6">
    <source>
        <dbReference type="Google" id="ProtNLM"/>
    </source>
</evidence>
<organism evidence="4 5">
    <name type="scientific">Nocardia panacis</name>
    <dbReference type="NCBI Taxonomy" id="2340916"/>
    <lineage>
        <taxon>Bacteria</taxon>
        <taxon>Bacillati</taxon>
        <taxon>Actinomycetota</taxon>
        <taxon>Actinomycetes</taxon>
        <taxon>Mycobacteriales</taxon>
        <taxon>Nocardiaceae</taxon>
        <taxon>Nocardia</taxon>
    </lineage>
</organism>
<feature type="domain" description="AMP-dependent synthetase/ligase" evidence="2">
    <location>
        <begin position="79"/>
        <end position="425"/>
    </location>
</feature>
<dbReference type="GO" id="GO:0016878">
    <property type="term" value="F:acid-thiol ligase activity"/>
    <property type="evidence" value="ECO:0007669"/>
    <property type="project" value="UniProtKB-ARBA"/>
</dbReference>
<name>A0A3A4KEA4_9NOCA</name>
<protein>
    <recommendedName>
        <fullName evidence="6">AMP-dependent synthetase</fullName>
    </recommendedName>
</protein>
<dbReference type="PROSITE" id="PS00455">
    <property type="entry name" value="AMP_BINDING"/>
    <property type="match status" value="1"/>
</dbReference>
<evidence type="ECO:0000313" key="5">
    <source>
        <dbReference type="Proteomes" id="UP000266677"/>
    </source>
</evidence>
<dbReference type="InterPro" id="IPR050237">
    <property type="entry name" value="ATP-dep_AMP-bd_enzyme"/>
</dbReference>
<evidence type="ECO:0000313" key="4">
    <source>
        <dbReference type="EMBL" id="RJO70789.1"/>
    </source>
</evidence>
<dbReference type="InterPro" id="IPR025110">
    <property type="entry name" value="AMP-bd_C"/>
</dbReference>
<evidence type="ECO:0000256" key="1">
    <source>
        <dbReference type="SAM" id="MobiDB-lite"/>
    </source>
</evidence>
<feature type="region of interest" description="Disordered" evidence="1">
    <location>
        <begin position="1"/>
        <end position="39"/>
    </location>
</feature>
<dbReference type="Gene3D" id="3.40.50.12780">
    <property type="entry name" value="N-terminal domain of ligase-like"/>
    <property type="match status" value="1"/>
</dbReference>
<evidence type="ECO:0000259" key="3">
    <source>
        <dbReference type="Pfam" id="PF13193"/>
    </source>
</evidence>
<feature type="domain" description="AMP-binding enzyme C-terminal" evidence="3">
    <location>
        <begin position="474"/>
        <end position="547"/>
    </location>
</feature>
<dbReference type="InterPro" id="IPR000873">
    <property type="entry name" value="AMP-dep_synth/lig_dom"/>
</dbReference>
<dbReference type="PANTHER" id="PTHR43767:SF1">
    <property type="entry name" value="NONRIBOSOMAL PEPTIDE SYNTHASE PES1 (EUROFUNG)-RELATED"/>
    <property type="match status" value="1"/>
</dbReference>
<dbReference type="InterPro" id="IPR020845">
    <property type="entry name" value="AMP-binding_CS"/>
</dbReference>
<reference evidence="4 5" key="1">
    <citation type="submission" date="2018-09" db="EMBL/GenBank/DDBJ databases">
        <title>YIM PH21274 draft genome.</title>
        <authorList>
            <person name="Miao C."/>
        </authorList>
    </citation>
    <scope>NUCLEOTIDE SEQUENCE [LARGE SCALE GENOMIC DNA]</scope>
    <source>
        <strain evidence="4 5">YIM PH 21724</strain>
    </source>
</reference>
<dbReference type="InterPro" id="IPR042099">
    <property type="entry name" value="ANL_N_sf"/>
</dbReference>
<dbReference type="PANTHER" id="PTHR43767">
    <property type="entry name" value="LONG-CHAIN-FATTY-ACID--COA LIGASE"/>
    <property type="match status" value="1"/>
</dbReference>